<evidence type="ECO:0000256" key="2">
    <source>
        <dbReference type="SAM" id="Phobius"/>
    </source>
</evidence>
<dbReference type="InterPro" id="IPR001087">
    <property type="entry name" value="GDSL"/>
</dbReference>
<organism evidence="3 4">
    <name type="scientific">Carya illinoinensis</name>
    <name type="common">Pecan</name>
    <dbReference type="NCBI Taxonomy" id="32201"/>
    <lineage>
        <taxon>Eukaryota</taxon>
        <taxon>Viridiplantae</taxon>
        <taxon>Streptophyta</taxon>
        <taxon>Embryophyta</taxon>
        <taxon>Tracheophyta</taxon>
        <taxon>Spermatophyta</taxon>
        <taxon>Magnoliopsida</taxon>
        <taxon>eudicotyledons</taxon>
        <taxon>Gunneridae</taxon>
        <taxon>Pentapetalae</taxon>
        <taxon>rosids</taxon>
        <taxon>fabids</taxon>
        <taxon>Fagales</taxon>
        <taxon>Juglandaceae</taxon>
        <taxon>Carya</taxon>
    </lineage>
</organism>
<dbReference type="InterPro" id="IPR051238">
    <property type="entry name" value="GDSL_esterase/lipase"/>
</dbReference>
<evidence type="ECO:0000313" key="3">
    <source>
        <dbReference type="EMBL" id="KAG6667971.1"/>
    </source>
</evidence>
<dbReference type="CDD" id="cd01837">
    <property type="entry name" value="SGNH_plant_lipase_like"/>
    <property type="match status" value="1"/>
</dbReference>
<protein>
    <recommendedName>
        <fullName evidence="5">GDSL esterase/lipase</fullName>
    </recommendedName>
</protein>
<dbReference type="PANTHER" id="PTHR45650:SF4">
    <property type="entry name" value="GDSL-LIKE LIPASE_ACYLHYDROLASE FAMILY PROTEIN, EXPRESSED"/>
    <property type="match status" value="1"/>
</dbReference>
<dbReference type="GO" id="GO:0016788">
    <property type="term" value="F:hydrolase activity, acting on ester bonds"/>
    <property type="evidence" value="ECO:0007669"/>
    <property type="project" value="InterPro"/>
</dbReference>
<dbReference type="EMBL" id="CM031809">
    <property type="protein sequence ID" value="KAG6667971.1"/>
    <property type="molecule type" value="Genomic_DNA"/>
</dbReference>
<sequence>MGFVLDNQIIAQVMPGILTVSILVQICFAKTVLANFVFGDSLVEAGNYNYIPTLSRANIIPNGIDFGMPTGRFTNGRTIFDIVGKYWYSFYFLSATSHKLLVVAIPCKLFVACFLVFFFFLSFFKIFSPGQELGFKDFTPPYLAPTTTRSVVLQGVNYASGRGRILNQTGKIFTSFLSPWMFILLFPLSSSMIIEEAKAINFQVKLIDCTIQMQDIIGSIGALAALNLFGTALFSVTIGSNDFINNYLTPVISIAEQKLVSPQVFVGTMISRYRLQLTRLYDLGARKLVVANVGPIGCIPYQRDLNPTTGDNCVDFPNHLAQSFNAQLKSLITNLSTNLQGSKFVYADVYHIVADILQNFISYGGNNANFSCCYFIGRFGGMVPCGPSSQVCMDRSKYVFSDPYHPTDAANVIIVTRLMDGDSNDITPMNIRQLAEL</sequence>
<comment type="similarity">
    <text evidence="1">Belongs to the 'GDSL' lipolytic enzyme family.</text>
</comment>
<feature type="transmembrane region" description="Helical" evidence="2">
    <location>
        <begin position="215"/>
        <end position="236"/>
    </location>
</feature>
<name>A0A8T1RQ28_CARIL</name>
<dbReference type="Pfam" id="PF00657">
    <property type="entry name" value="Lipase_GDSL"/>
    <property type="match status" value="1"/>
</dbReference>
<dbReference type="AlphaFoldDB" id="A0A8T1RQ28"/>
<evidence type="ECO:0008006" key="5">
    <source>
        <dbReference type="Google" id="ProtNLM"/>
    </source>
</evidence>
<proteinExistence type="inferred from homology"/>
<keyword evidence="2" id="KW-0812">Transmembrane</keyword>
<feature type="transmembrane region" description="Helical" evidence="2">
    <location>
        <begin position="100"/>
        <end position="124"/>
    </location>
</feature>
<keyword evidence="2" id="KW-1133">Transmembrane helix</keyword>
<dbReference type="PANTHER" id="PTHR45650">
    <property type="entry name" value="GDSL-LIKE LIPASE/ACYLHYDROLASE-RELATED"/>
    <property type="match status" value="1"/>
</dbReference>
<accession>A0A8T1RQ28</accession>
<evidence type="ECO:0000313" key="4">
    <source>
        <dbReference type="Proteomes" id="UP000811609"/>
    </source>
</evidence>
<gene>
    <name evidence="3" type="ORF">CIPAW_01G137700</name>
</gene>
<dbReference type="InterPro" id="IPR035669">
    <property type="entry name" value="SGNH_plant_lipase-like"/>
</dbReference>
<keyword evidence="4" id="KW-1185">Reference proteome</keyword>
<keyword evidence="2" id="KW-0472">Membrane</keyword>
<feature type="transmembrane region" description="Helical" evidence="2">
    <location>
        <begin position="172"/>
        <end position="194"/>
    </location>
</feature>
<dbReference type="Proteomes" id="UP000811609">
    <property type="component" value="Chromosome 1"/>
</dbReference>
<comment type="caution">
    <text evidence="3">The sequence shown here is derived from an EMBL/GenBank/DDBJ whole genome shotgun (WGS) entry which is preliminary data.</text>
</comment>
<evidence type="ECO:0000256" key="1">
    <source>
        <dbReference type="ARBA" id="ARBA00008668"/>
    </source>
</evidence>
<reference evidence="3" key="1">
    <citation type="submission" date="2020-12" db="EMBL/GenBank/DDBJ databases">
        <title>WGS assembly of Carya illinoinensis cv. Pawnee.</title>
        <authorList>
            <person name="Platts A."/>
            <person name="Shu S."/>
            <person name="Wright S."/>
            <person name="Barry K."/>
            <person name="Edger P."/>
            <person name="Pires J.C."/>
            <person name="Schmutz J."/>
        </authorList>
    </citation>
    <scope>NUCLEOTIDE SEQUENCE</scope>
    <source>
        <tissue evidence="3">Leaf</tissue>
    </source>
</reference>